<sequence length="206" mass="23023">MDTLTAKSEATYAAIIETALDMALADGIGKLSLGEIAKRLDLSKSGVFSRVGSLEALQGAVMDEYDRRFAAEVFMPSLQLPQGLPRLMAQVNLWLQRSCTLGPRTGCLYTAGAFEFDDLGDSPLRERLQQGVERWRASLRKTVLQAVELGHLRPDTDPQQLVFEIYCLIVGLLHDARFMRDPTSVQRMQIAFSRLISTYRSFSYQG</sequence>
<accession>A0A7X4H989</accession>
<dbReference type="SUPFAM" id="SSF48498">
    <property type="entry name" value="Tetracyclin repressor-like, C-terminal domain"/>
    <property type="match status" value="1"/>
</dbReference>
<dbReference type="InterPro" id="IPR036271">
    <property type="entry name" value="Tet_transcr_reg_TetR-rel_C_sf"/>
</dbReference>
<dbReference type="Gene3D" id="1.10.357.10">
    <property type="entry name" value="Tetracycline Repressor, domain 2"/>
    <property type="match status" value="1"/>
</dbReference>
<evidence type="ECO:0000256" key="1">
    <source>
        <dbReference type="ARBA" id="ARBA00023015"/>
    </source>
</evidence>
<dbReference type="Pfam" id="PF16925">
    <property type="entry name" value="TetR_C_13"/>
    <property type="match status" value="1"/>
</dbReference>
<dbReference type="SUPFAM" id="SSF46689">
    <property type="entry name" value="Homeodomain-like"/>
    <property type="match status" value="1"/>
</dbReference>
<evidence type="ECO:0000256" key="2">
    <source>
        <dbReference type="ARBA" id="ARBA00023125"/>
    </source>
</evidence>
<evidence type="ECO:0000313" key="7">
    <source>
        <dbReference type="Proteomes" id="UP000450676"/>
    </source>
</evidence>
<gene>
    <name evidence="6" type="ORF">GTP77_01885</name>
</gene>
<dbReference type="PROSITE" id="PS50977">
    <property type="entry name" value="HTH_TETR_2"/>
    <property type="match status" value="1"/>
</dbReference>
<dbReference type="InterPro" id="IPR011075">
    <property type="entry name" value="TetR_C"/>
</dbReference>
<dbReference type="Gene3D" id="1.10.10.60">
    <property type="entry name" value="Homeodomain-like"/>
    <property type="match status" value="1"/>
</dbReference>
<dbReference type="PANTHER" id="PTHR47506:SF6">
    <property type="entry name" value="HTH-TYPE TRANSCRIPTIONAL REPRESSOR NEMR"/>
    <property type="match status" value="1"/>
</dbReference>
<evidence type="ECO:0000313" key="6">
    <source>
        <dbReference type="EMBL" id="MYN06080.1"/>
    </source>
</evidence>
<evidence type="ECO:0000259" key="5">
    <source>
        <dbReference type="PROSITE" id="PS50977"/>
    </source>
</evidence>
<dbReference type="RefSeq" id="WP_161070447.1">
    <property type="nucleotide sequence ID" value="NZ_CP086370.1"/>
</dbReference>
<keyword evidence="1" id="KW-0805">Transcription regulation</keyword>
<keyword evidence="7" id="KW-1185">Reference proteome</keyword>
<name>A0A7X4H989_9BURK</name>
<keyword evidence="2 4" id="KW-0238">DNA-binding</keyword>
<feature type="DNA-binding region" description="H-T-H motif" evidence="4">
    <location>
        <begin position="32"/>
        <end position="51"/>
    </location>
</feature>
<proteinExistence type="predicted"/>
<keyword evidence="3" id="KW-0804">Transcription</keyword>
<evidence type="ECO:0000256" key="3">
    <source>
        <dbReference type="ARBA" id="ARBA00023163"/>
    </source>
</evidence>
<dbReference type="InterPro" id="IPR009057">
    <property type="entry name" value="Homeodomain-like_sf"/>
</dbReference>
<feature type="domain" description="HTH tetR-type" evidence="5">
    <location>
        <begin position="9"/>
        <end position="69"/>
    </location>
</feature>
<reference evidence="6 7" key="1">
    <citation type="submission" date="2019-12" db="EMBL/GenBank/DDBJ databases">
        <title>Novel species isolated from a subtropical stream in China.</title>
        <authorList>
            <person name="Lu H."/>
        </authorList>
    </citation>
    <scope>NUCLEOTIDE SEQUENCE [LARGE SCALE GENOMIC DNA]</scope>
    <source>
        <strain evidence="6 7">FT127W</strain>
    </source>
</reference>
<dbReference type="InterPro" id="IPR001647">
    <property type="entry name" value="HTH_TetR"/>
</dbReference>
<dbReference type="EMBL" id="WWCU01000001">
    <property type="protein sequence ID" value="MYN06080.1"/>
    <property type="molecule type" value="Genomic_DNA"/>
</dbReference>
<dbReference type="GO" id="GO:0003677">
    <property type="term" value="F:DNA binding"/>
    <property type="evidence" value="ECO:0007669"/>
    <property type="project" value="UniProtKB-UniRule"/>
</dbReference>
<comment type="caution">
    <text evidence="6">The sequence shown here is derived from an EMBL/GenBank/DDBJ whole genome shotgun (WGS) entry which is preliminary data.</text>
</comment>
<dbReference type="PANTHER" id="PTHR47506">
    <property type="entry name" value="TRANSCRIPTIONAL REGULATORY PROTEIN"/>
    <property type="match status" value="1"/>
</dbReference>
<evidence type="ECO:0000256" key="4">
    <source>
        <dbReference type="PROSITE-ProRule" id="PRU00335"/>
    </source>
</evidence>
<dbReference type="AlphaFoldDB" id="A0A7X4H989"/>
<organism evidence="6 7">
    <name type="scientific">Pseudoduganella aquatica</name>
    <dbReference type="NCBI Taxonomy" id="2660641"/>
    <lineage>
        <taxon>Bacteria</taxon>
        <taxon>Pseudomonadati</taxon>
        <taxon>Pseudomonadota</taxon>
        <taxon>Betaproteobacteria</taxon>
        <taxon>Burkholderiales</taxon>
        <taxon>Oxalobacteraceae</taxon>
        <taxon>Telluria group</taxon>
        <taxon>Pseudoduganella</taxon>
    </lineage>
</organism>
<dbReference type="Proteomes" id="UP000450676">
    <property type="component" value="Unassembled WGS sequence"/>
</dbReference>
<protein>
    <submittedName>
        <fullName evidence="6">TetR/AcrR family transcriptional regulator</fullName>
    </submittedName>
</protein>